<dbReference type="InterPro" id="IPR020471">
    <property type="entry name" value="AKR"/>
</dbReference>
<dbReference type="Pfam" id="PF00248">
    <property type="entry name" value="Aldo_ket_red"/>
    <property type="match status" value="1"/>
</dbReference>
<dbReference type="InterPro" id="IPR036812">
    <property type="entry name" value="NAD(P)_OxRdtase_dom_sf"/>
</dbReference>
<proteinExistence type="predicted"/>
<dbReference type="PANTHER" id="PTHR43625">
    <property type="entry name" value="AFLATOXIN B1 ALDEHYDE REDUCTASE"/>
    <property type="match status" value="1"/>
</dbReference>
<protein>
    <recommendedName>
        <fullName evidence="2">NADP-dependent oxidoreductase domain-containing protein</fullName>
    </recommendedName>
</protein>
<dbReference type="Gene3D" id="3.20.20.100">
    <property type="entry name" value="NADP-dependent oxidoreductase domain"/>
    <property type="match status" value="1"/>
</dbReference>
<dbReference type="PROSITE" id="PS00062">
    <property type="entry name" value="ALDOKETO_REDUCTASE_2"/>
    <property type="match status" value="1"/>
</dbReference>
<evidence type="ECO:0000313" key="4">
    <source>
        <dbReference type="Proteomes" id="UP001445335"/>
    </source>
</evidence>
<dbReference type="InterPro" id="IPR018170">
    <property type="entry name" value="Aldo/ket_reductase_CS"/>
</dbReference>
<evidence type="ECO:0000313" key="3">
    <source>
        <dbReference type="EMBL" id="KAK9839785.1"/>
    </source>
</evidence>
<dbReference type="InterPro" id="IPR023210">
    <property type="entry name" value="NADP_OxRdtase_dom"/>
</dbReference>
<comment type="caution">
    <text evidence="3">The sequence shown here is derived from an EMBL/GenBank/DDBJ whole genome shotgun (WGS) entry which is preliminary data.</text>
</comment>
<gene>
    <name evidence="3" type="ORF">WJX81_001547</name>
</gene>
<accession>A0AAW1S1D5</accession>
<dbReference type="SUPFAM" id="SSF51430">
    <property type="entry name" value="NAD(P)-linked oxidoreductase"/>
    <property type="match status" value="1"/>
</dbReference>
<sequence length="330" mass="35255">MAPTTGHEVSALGIGAWSWGDRTGYWGWENQGRPDGYGEEENRAAYQALVDAGVTFLDTAEVYGFGKSEELVCDFIRRTPGSSVPFIATKFAPLPWRFTADTVEKALQASLRRLGQSSVGLYQIHWPGFPFINNWATDTFVEGLATVQQAGLAKAVGVSNFRADRMRKAHSILEARGVPLASNQVQYSLTYRAPERNGVMAACRELGVTLIAYSPMAQGLLTGKYTPGGTKAAGPRSGLFSDERLAAVQPLLGLMRKVGSEHGGKTCAQVAINWTICKGALPIPGAKNAKQAAEAAGALGWRLTADEVAALDAASDRLGADSMGAPFENW</sequence>
<dbReference type="Proteomes" id="UP001445335">
    <property type="component" value="Unassembled WGS sequence"/>
</dbReference>
<dbReference type="PRINTS" id="PR00069">
    <property type="entry name" value="ALDKETRDTASE"/>
</dbReference>
<dbReference type="CDD" id="cd19093">
    <property type="entry name" value="AKR_AtPLR-like"/>
    <property type="match status" value="1"/>
</dbReference>
<evidence type="ECO:0000256" key="1">
    <source>
        <dbReference type="ARBA" id="ARBA00023002"/>
    </source>
</evidence>
<name>A0AAW1S1D5_9CHLO</name>
<dbReference type="GO" id="GO:0016491">
    <property type="term" value="F:oxidoreductase activity"/>
    <property type="evidence" value="ECO:0007669"/>
    <property type="project" value="UniProtKB-KW"/>
</dbReference>
<reference evidence="3 4" key="1">
    <citation type="journal article" date="2024" name="Nat. Commun.">
        <title>Phylogenomics reveals the evolutionary origins of lichenization in chlorophyte algae.</title>
        <authorList>
            <person name="Puginier C."/>
            <person name="Libourel C."/>
            <person name="Otte J."/>
            <person name="Skaloud P."/>
            <person name="Haon M."/>
            <person name="Grisel S."/>
            <person name="Petersen M."/>
            <person name="Berrin J.G."/>
            <person name="Delaux P.M."/>
            <person name="Dal Grande F."/>
            <person name="Keller J."/>
        </authorList>
    </citation>
    <scope>NUCLEOTIDE SEQUENCE [LARGE SCALE GENOMIC DNA]</scope>
    <source>
        <strain evidence="3 4">SAG 245.80</strain>
    </source>
</reference>
<dbReference type="PANTHER" id="PTHR43625:SF88">
    <property type="entry name" value="OS07G0143000 PROTEIN"/>
    <property type="match status" value="1"/>
</dbReference>
<dbReference type="GO" id="GO:0005737">
    <property type="term" value="C:cytoplasm"/>
    <property type="evidence" value="ECO:0007669"/>
    <property type="project" value="TreeGrafter"/>
</dbReference>
<feature type="domain" description="NADP-dependent oxidoreductase" evidence="2">
    <location>
        <begin position="12"/>
        <end position="315"/>
    </location>
</feature>
<dbReference type="InterPro" id="IPR050791">
    <property type="entry name" value="Aldo-Keto_reductase"/>
</dbReference>
<dbReference type="EMBL" id="JALJOU010000014">
    <property type="protein sequence ID" value="KAK9839785.1"/>
    <property type="molecule type" value="Genomic_DNA"/>
</dbReference>
<keyword evidence="1" id="KW-0560">Oxidoreductase</keyword>
<dbReference type="AlphaFoldDB" id="A0AAW1S1D5"/>
<organism evidence="3 4">
    <name type="scientific">Elliptochloris bilobata</name>
    <dbReference type="NCBI Taxonomy" id="381761"/>
    <lineage>
        <taxon>Eukaryota</taxon>
        <taxon>Viridiplantae</taxon>
        <taxon>Chlorophyta</taxon>
        <taxon>core chlorophytes</taxon>
        <taxon>Trebouxiophyceae</taxon>
        <taxon>Trebouxiophyceae incertae sedis</taxon>
        <taxon>Elliptochloris clade</taxon>
        <taxon>Elliptochloris</taxon>
    </lineage>
</organism>
<evidence type="ECO:0000259" key="2">
    <source>
        <dbReference type="Pfam" id="PF00248"/>
    </source>
</evidence>
<keyword evidence="4" id="KW-1185">Reference proteome</keyword>